<reference evidence="2 3" key="1">
    <citation type="submission" date="2013-03" db="EMBL/GenBank/DDBJ databases">
        <title>The Genome Sequence of Phialophora europaea CBS 101466.</title>
        <authorList>
            <consortium name="The Broad Institute Genomics Platform"/>
            <person name="Cuomo C."/>
            <person name="de Hoog S."/>
            <person name="Gorbushina A."/>
            <person name="Walker B."/>
            <person name="Young S.K."/>
            <person name="Zeng Q."/>
            <person name="Gargeya S."/>
            <person name="Fitzgerald M."/>
            <person name="Haas B."/>
            <person name="Abouelleil A."/>
            <person name="Allen A.W."/>
            <person name="Alvarado L."/>
            <person name="Arachchi H.M."/>
            <person name="Berlin A.M."/>
            <person name="Chapman S.B."/>
            <person name="Gainer-Dewar J."/>
            <person name="Goldberg J."/>
            <person name="Griggs A."/>
            <person name="Gujja S."/>
            <person name="Hansen M."/>
            <person name="Howarth C."/>
            <person name="Imamovic A."/>
            <person name="Ireland A."/>
            <person name="Larimer J."/>
            <person name="McCowan C."/>
            <person name="Murphy C."/>
            <person name="Pearson M."/>
            <person name="Poon T.W."/>
            <person name="Priest M."/>
            <person name="Roberts A."/>
            <person name="Saif S."/>
            <person name="Shea T."/>
            <person name="Sisk P."/>
            <person name="Sykes S."/>
            <person name="Wortman J."/>
            <person name="Nusbaum C."/>
            <person name="Birren B."/>
        </authorList>
    </citation>
    <scope>NUCLEOTIDE SEQUENCE [LARGE SCALE GENOMIC DNA]</scope>
    <source>
        <strain evidence="2 3">CBS 101466</strain>
    </source>
</reference>
<keyword evidence="3" id="KW-1185">Reference proteome</keyword>
<dbReference type="EMBL" id="KB822724">
    <property type="protein sequence ID" value="ETN37062.1"/>
    <property type="molecule type" value="Genomic_DNA"/>
</dbReference>
<evidence type="ECO:0000256" key="1">
    <source>
        <dbReference type="SAM" id="MobiDB-lite"/>
    </source>
</evidence>
<sequence>MSKSKADAGANGIPNHAKGVVDSAGEKKPMREELEHLFQQYPNLRAKLKNIYEQTLHPDSRPNTTGRSRFNARWTEEKGFEEGLRNLKVKLESDSADQDDLKAFVAFVTNNSPSG</sequence>
<dbReference type="OrthoDB" id="18412at2759"/>
<organism evidence="2 3">
    <name type="scientific">Cyphellophora europaea (strain CBS 101466)</name>
    <name type="common">Phialophora europaea</name>
    <dbReference type="NCBI Taxonomy" id="1220924"/>
    <lineage>
        <taxon>Eukaryota</taxon>
        <taxon>Fungi</taxon>
        <taxon>Dikarya</taxon>
        <taxon>Ascomycota</taxon>
        <taxon>Pezizomycotina</taxon>
        <taxon>Eurotiomycetes</taxon>
        <taxon>Chaetothyriomycetidae</taxon>
        <taxon>Chaetothyriales</taxon>
        <taxon>Cyphellophoraceae</taxon>
        <taxon>Cyphellophora</taxon>
    </lineage>
</organism>
<evidence type="ECO:0000313" key="3">
    <source>
        <dbReference type="Proteomes" id="UP000030752"/>
    </source>
</evidence>
<dbReference type="GeneID" id="19975391"/>
<evidence type="ECO:0000313" key="2">
    <source>
        <dbReference type="EMBL" id="ETN37062.1"/>
    </source>
</evidence>
<proteinExistence type="predicted"/>
<protein>
    <submittedName>
        <fullName evidence="2">Uncharacterized protein</fullName>
    </submittedName>
</protein>
<name>W2RKP4_CYPE1</name>
<dbReference type="Proteomes" id="UP000030752">
    <property type="component" value="Unassembled WGS sequence"/>
</dbReference>
<dbReference type="AlphaFoldDB" id="W2RKP4"/>
<dbReference type="VEuPathDB" id="FungiDB:HMPREF1541_08052"/>
<gene>
    <name evidence="2" type="ORF">HMPREF1541_08052</name>
</gene>
<dbReference type="RefSeq" id="XP_008720594.1">
    <property type="nucleotide sequence ID" value="XM_008722372.1"/>
</dbReference>
<dbReference type="InParanoid" id="W2RKP4"/>
<accession>W2RKP4</accession>
<dbReference type="HOGENOM" id="CLU_2108923_0_0_1"/>
<feature type="region of interest" description="Disordered" evidence="1">
    <location>
        <begin position="1"/>
        <end position="28"/>
    </location>
</feature>